<organism evidence="7 8">
    <name type="scientific">Ramalina farinacea</name>
    <dbReference type="NCBI Taxonomy" id="258253"/>
    <lineage>
        <taxon>Eukaryota</taxon>
        <taxon>Fungi</taxon>
        <taxon>Dikarya</taxon>
        <taxon>Ascomycota</taxon>
        <taxon>Pezizomycotina</taxon>
        <taxon>Lecanoromycetes</taxon>
        <taxon>OSLEUM clade</taxon>
        <taxon>Lecanoromycetidae</taxon>
        <taxon>Lecanorales</taxon>
        <taxon>Lecanorineae</taxon>
        <taxon>Ramalinaceae</taxon>
        <taxon>Ramalina</taxon>
    </lineage>
</organism>
<dbReference type="FunFam" id="3.40.910.10:FF:000010">
    <property type="entry name" value="Deoxyhypusine synthase"/>
    <property type="match status" value="1"/>
</dbReference>
<evidence type="ECO:0000256" key="2">
    <source>
        <dbReference type="ARBA" id="ARBA00002823"/>
    </source>
</evidence>
<dbReference type="Proteomes" id="UP001161017">
    <property type="component" value="Unassembled WGS sequence"/>
</dbReference>
<evidence type="ECO:0000256" key="1">
    <source>
        <dbReference type="ARBA" id="ARBA00000952"/>
    </source>
</evidence>
<evidence type="ECO:0000256" key="4">
    <source>
        <dbReference type="ARBA" id="ARBA00009892"/>
    </source>
</evidence>
<dbReference type="InterPro" id="IPR029035">
    <property type="entry name" value="DHS-like_NAD/FAD-binding_dom"/>
</dbReference>
<protein>
    <recommendedName>
        <fullName evidence="5">deoxyhypusine synthase</fullName>
        <ecNumber evidence="5">2.5.1.46</ecNumber>
    </recommendedName>
</protein>
<comment type="pathway">
    <text evidence="3">Protein modification; eIF5A hypusination.</text>
</comment>
<keyword evidence="8" id="KW-1185">Reference proteome</keyword>
<dbReference type="AlphaFoldDB" id="A0AA43QQX1"/>
<dbReference type="InterPro" id="IPR002773">
    <property type="entry name" value="Deoxyhypusine_synthase"/>
</dbReference>
<comment type="caution">
    <text evidence="7">The sequence shown here is derived from an EMBL/GenBank/DDBJ whole genome shotgun (WGS) entry which is preliminary data.</text>
</comment>
<dbReference type="PANTHER" id="PTHR11703:SF0">
    <property type="entry name" value="DEOXYHYPUSINE SYNTHASE"/>
    <property type="match status" value="1"/>
</dbReference>
<comment type="similarity">
    <text evidence="4">Belongs to the deoxyhypusine synthase family.</text>
</comment>
<evidence type="ECO:0000256" key="6">
    <source>
        <dbReference type="ARBA" id="ARBA00023027"/>
    </source>
</evidence>
<comment type="catalytic activity">
    <reaction evidence="1">
        <text>[eIF5A protein]-L-lysine + spermidine = [eIF5A protein]-deoxyhypusine + propane-1,3-diamine</text>
        <dbReference type="Rhea" id="RHEA:33299"/>
        <dbReference type="Rhea" id="RHEA-COMP:10143"/>
        <dbReference type="Rhea" id="RHEA-COMP:10144"/>
        <dbReference type="ChEBI" id="CHEBI:29969"/>
        <dbReference type="ChEBI" id="CHEBI:57484"/>
        <dbReference type="ChEBI" id="CHEBI:57834"/>
        <dbReference type="ChEBI" id="CHEBI:82657"/>
        <dbReference type="EC" id="2.5.1.46"/>
    </reaction>
</comment>
<dbReference type="EC" id="2.5.1.46" evidence="5"/>
<dbReference type="PANTHER" id="PTHR11703">
    <property type="entry name" value="DEOXYHYPUSINE SYNTHASE"/>
    <property type="match status" value="1"/>
</dbReference>
<dbReference type="InterPro" id="IPR036982">
    <property type="entry name" value="Deoxyhypusine_synthase_sf"/>
</dbReference>
<dbReference type="NCBIfam" id="TIGR00321">
    <property type="entry name" value="dhys"/>
    <property type="match status" value="1"/>
</dbReference>
<sequence>MDSEHLHALNITAHSDEMPAGIPPVGGIEWNDFADHNITVAEMVARMKNTGFQATAVAEATEIIEEMIEWRKPSPSSSGEKPKHQVLLGFTSNLVSSGLRSTLRFLVENNHVDAIVATAGAIEEDIIKVFATTYRSTFNENDEALREKHINRIGNLLVPNDNYCTFEDWISSVFAGMLDEQEVSLNAIFQHHFDRISWLSANPNTHTGLPPDLAEDFHPFHWSPSAMIARFGKVLNDRSVTLDGGRIEKHTINADPQESIVYQAWLHDIPIYCPAITDGSIGDMVYQFNIRMHNRVRALTSGLVIDIASDVEELNMMTRRAAMQDAKLGAIILGGGLVKHHIMNACLQGGGADAAVYINTAVEYDGSDSGARPSEAVSWGKIKAGARSVKVYAEATVVFPLIVAATWAKKQVAA</sequence>
<evidence type="ECO:0000313" key="7">
    <source>
        <dbReference type="EMBL" id="MDI1489233.1"/>
    </source>
</evidence>
<dbReference type="Gene3D" id="3.40.910.10">
    <property type="entry name" value="Deoxyhypusine synthase"/>
    <property type="match status" value="1"/>
</dbReference>
<dbReference type="GO" id="GO:0005737">
    <property type="term" value="C:cytoplasm"/>
    <property type="evidence" value="ECO:0007669"/>
    <property type="project" value="TreeGrafter"/>
</dbReference>
<dbReference type="EMBL" id="JAPUFD010000009">
    <property type="protein sequence ID" value="MDI1489233.1"/>
    <property type="molecule type" value="Genomic_DNA"/>
</dbReference>
<keyword evidence="7" id="KW-0808">Transferase</keyword>
<evidence type="ECO:0000313" key="8">
    <source>
        <dbReference type="Proteomes" id="UP001161017"/>
    </source>
</evidence>
<accession>A0AA43QQX1</accession>
<dbReference type="SUPFAM" id="SSF52467">
    <property type="entry name" value="DHS-like NAD/FAD-binding domain"/>
    <property type="match status" value="1"/>
</dbReference>
<evidence type="ECO:0000256" key="3">
    <source>
        <dbReference type="ARBA" id="ARBA00005041"/>
    </source>
</evidence>
<dbReference type="GO" id="GO:0034038">
    <property type="term" value="F:deoxyhypusine synthase activity"/>
    <property type="evidence" value="ECO:0007669"/>
    <property type="project" value="UniProtKB-EC"/>
</dbReference>
<reference evidence="7" key="1">
    <citation type="journal article" date="2023" name="Genome Biol. Evol.">
        <title>First Whole Genome Sequence and Flow Cytometry Genome Size Data for the Lichen-Forming Fungus Ramalina farinacea (Ascomycota).</title>
        <authorList>
            <person name="Llewellyn T."/>
            <person name="Mian S."/>
            <person name="Hill R."/>
            <person name="Leitch I.J."/>
            <person name="Gaya E."/>
        </authorList>
    </citation>
    <scope>NUCLEOTIDE SEQUENCE</scope>
    <source>
        <strain evidence="7">LIQ254RAFAR</strain>
    </source>
</reference>
<gene>
    <name evidence="7" type="primary">DYS1</name>
    <name evidence="7" type="ORF">OHK93_008511</name>
</gene>
<comment type="function">
    <text evidence="2">Catalyzes the NAD-dependent oxidative cleavage of spermidine and the subsequent transfer of the butylamine moiety of spermidine to the epsilon-amino group of a specific lysine residue of the eIF-5A precursor protein to form the intermediate deoxyhypusine residue.</text>
</comment>
<proteinExistence type="inferred from homology"/>
<dbReference type="Pfam" id="PF01916">
    <property type="entry name" value="DS"/>
    <property type="match status" value="1"/>
</dbReference>
<keyword evidence="6" id="KW-0520">NAD</keyword>
<name>A0AA43QQX1_9LECA</name>
<evidence type="ECO:0000256" key="5">
    <source>
        <dbReference type="ARBA" id="ARBA00012683"/>
    </source>
</evidence>